<sequence length="328" mass="34767">MNNPAKWLRRSLCFMAVSVAATVNAEQISMETVAPSSVAGIVPQTMASFWAQDGVDVQLSMNQTLTKSLLKMTQGALDSAVVPPNAYSALVGGRAPYAGMGDKGAALAQNVRSLFSIPASVYHAIVWNDSGIRSWADAEGKRIFIGPPAGSANEQITSIVKAGGLSEGQYEAVKAPWGAAAQNFQDGQFDVLVSTYGLGSQALSELSLSRDIRLLSVKPENAEPPAGLGLVQRTIPAHTYPGQQNEADVIGWQAVLMLAVKKDLSDELAYELTKSYMENRQALADGNALLQELPSANPLAGVNAPLHPGALRYYREAGIEVPESLTVN</sequence>
<name>A0A918DUV4_9GAMM</name>
<dbReference type="NCBIfam" id="TIGR02122">
    <property type="entry name" value="TRAP_TAXI"/>
    <property type="match status" value="1"/>
</dbReference>
<comment type="caution">
    <text evidence="2">The sequence shown here is derived from an EMBL/GenBank/DDBJ whole genome shotgun (WGS) entry which is preliminary data.</text>
</comment>
<feature type="signal peptide" evidence="1">
    <location>
        <begin position="1"/>
        <end position="25"/>
    </location>
</feature>
<dbReference type="SUPFAM" id="SSF53850">
    <property type="entry name" value="Periplasmic binding protein-like II"/>
    <property type="match status" value="1"/>
</dbReference>
<evidence type="ECO:0000313" key="2">
    <source>
        <dbReference type="EMBL" id="GGO83413.1"/>
    </source>
</evidence>
<dbReference type="Gene3D" id="3.40.190.10">
    <property type="entry name" value="Periplasmic binding protein-like II"/>
    <property type="match status" value="2"/>
</dbReference>
<keyword evidence="3" id="KW-1185">Reference proteome</keyword>
<keyword evidence="1" id="KW-0732">Signal</keyword>
<dbReference type="Proteomes" id="UP000599578">
    <property type="component" value="Unassembled WGS sequence"/>
</dbReference>
<organism evidence="2 3">
    <name type="scientific">Marinobacterium nitratireducens</name>
    <dbReference type="NCBI Taxonomy" id="518897"/>
    <lineage>
        <taxon>Bacteria</taxon>
        <taxon>Pseudomonadati</taxon>
        <taxon>Pseudomonadota</taxon>
        <taxon>Gammaproteobacteria</taxon>
        <taxon>Oceanospirillales</taxon>
        <taxon>Oceanospirillaceae</taxon>
        <taxon>Marinobacterium</taxon>
    </lineage>
</organism>
<gene>
    <name evidence="2" type="ORF">GCM10011348_27130</name>
</gene>
<dbReference type="AlphaFoldDB" id="A0A918DUV4"/>
<evidence type="ECO:0000256" key="1">
    <source>
        <dbReference type="SAM" id="SignalP"/>
    </source>
</evidence>
<evidence type="ECO:0000313" key="3">
    <source>
        <dbReference type="Proteomes" id="UP000599578"/>
    </source>
</evidence>
<dbReference type="Pfam" id="PF16868">
    <property type="entry name" value="NMT1_3"/>
    <property type="match status" value="1"/>
</dbReference>
<proteinExistence type="predicted"/>
<dbReference type="EMBL" id="BMLT01000006">
    <property type="protein sequence ID" value="GGO83413.1"/>
    <property type="molecule type" value="Genomic_DNA"/>
</dbReference>
<protein>
    <recommendedName>
        <fullName evidence="4">TRAP transporter solute receptor, TAXI family</fullName>
    </recommendedName>
</protein>
<dbReference type="InterPro" id="IPR011852">
    <property type="entry name" value="TRAP_TAXI"/>
</dbReference>
<evidence type="ECO:0008006" key="4">
    <source>
        <dbReference type="Google" id="ProtNLM"/>
    </source>
</evidence>
<dbReference type="RefSeq" id="WP_188861149.1">
    <property type="nucleotide sequence ID" value="NZ_BMLT01000006.1"/>
</dbReference>
<accession>A0A918DUV4</accession>
<reference evidence="2 3" key="1">
    <citation type="journal article" date="2014" name="Int. J. Syst. Evol. Microbiol.">
        <title>Complete genome sequence of Corynebacterium casei LMG S-19264T (=DSM 44701T), isolated from a smear-ripened cheese.</title>
        <authorList>
            <consortium name="US DOE Joint Genome Institute (JGI-PGF)"/>
            <person name="Walter F."/>
            <person name="Albersmeier A."/>
            <person name="Kalinowski J."/>
            <person name="Ruckert C."/>
        </authorList>
    </citation>
    <scope>NUCLEOTIDE SEQUENCE [LARGE SCALE GENOMIC DNA]</scope>
    <source>
        <strain evidence="2 3">CGMCC 1.7286</strain>
    </source>
</reference>
<feature type="chain" id="PRO_5037104300" description="TRAP transporter solute receptor, TAXI family" evidence="1">
    <location>
        <begin position="26"/>
        <end position="328"/>
    </location>
</feature>
<dbReference type="PANTHER" id="PTHR42941">
    <property type="entry name" value="SLL1037 PROTEIN"/>
    <property type="match status" value="1"/>
</dbReference>
<dbReference type="PANTHER" id="PTHR42941:SF1">
    <property type="entry name" value="SLL1037 PROTEIN"/>
    <property type="match status" value="1"/>
</dbReference>